<accession>A0ABS7FFS4</accession>
<feature type="transmembrane region" description="Helical" evidence="1">
    <location>
        <begin position="162"/>
        <end position="188"/>
    </location>
</feature>
<proteinExistence type="predicted"/>
<keyword evidence="1" id="KW-0812">Transmembrane</keyword>
<dbReference type="EMBL" id="JAHDTB010000013">
    <property type="protein sequence ID" value="MBW8288920.1"/>
    <property type="molecule type" value="Genomic_DNA"/>
</dbReference>
<feature type="transmembrane region" description="Helical" evidence="1">
    <location>
        <begin position="88"/>
        <end position="107"/>
    </location>
</feature>
<comment type="caution">
    <text evidence="2">The sequence shown here is derived from an EMBL/GenBank/DDBJ whole genome shotgun (WGS) entry which is preliminary data.</text>
</comment>
<evidence type="ECO:0000313" key="2">
    <source>
        <dbReference type="EMBL" id="MBW8288920.1"/>
    </source>
</evidence>
<dbReference type="PROSITE" id="PS51257">
    <property type="entry name" value="PROKAR_LIPOPROTEIN"/>
    <property type="match status" value="1"/>
</dbReference>
<organism evidence="2 3">
    <name type="scientific">Chromobacterium subtsugae</name>
    <dbReference type="NCBI Taxonomy" id="251747"/>
    <lineage>
        <taxon>Bacteria</taxon>
        <taxon>Pseudomonadati</taxon>
        <taxon>Pseudomonadota</taxon>
        <taxon>Betaproteobacteria</taxon>
        <taxon>Neisseriales</taxon>
        <taxon>Chromobacteriaceae</taxon>
        <taxon>Chromobacterium</taxon>
    </lineage>
</organism>
<name>A0ABS7FFS4_9NEIS</name>
<keyword evidence="1" id="KW-0472">Membrane</keyword>
<evidence type="ECO:0000256" key="1">
    <source>
        <dbReference type="SAM" id="Phobius"/>
    </source>
</evidence>
<protein>
    <submittedName>
        <fullName evidence="2">Uncharacterized protein</fullName>
    </submittedName>
</protein>
<keyword evidence="3" id="KW-1185">Reference proteome</keyword>
<feature type="transmembrane region" description="Helical" evidence="1">
    <location>
        <begin position="119"/>
        <end position="141"/>
    </location>
</feature>
<evidence type="ECO:0000313" key="3">
    <source>
        <dbReference type="Proteomes" id="UP000711178"/>
    </source>
</evidence>
<sequence>MEEVERREPALTPQDKAKRALLAAATAGYAGFSCWQRDFYVPGKHGPGVHLHGWASYMLEAALLIAALLLLLPLATRRPDAMRWRRPLSTLAWGLFLYGLFGGLLLQGLSGNGAYGVKALLLVLALLPGALAVLLGRLPTIEAYRDTRKRIGQQSKSAQTPLPAALGWLAAALLGLLGLILTLAALLLLLGGTFVAAAVLLLIGAATLAWTYFIIQRLRAGARR</sequence>
<feature type="transmembrane region" description="Helical" evidence="1">
    <location>
        <begin position="54"/>
        <end position="76"/>
    </location>
</feature>
<reference evidence="2 3" key="1">
    <citation type="submission" date="2021-05" db="EMBL/GenBank/DDBJ databases">
        <title>Draft Whole Genome Sequencing Of Biosensor Chromobacterium violaceum Strain CV026 Reveals A Regulatory RNA In Chromobacterium violaceum Phenotype Regulatory Network.</title>
        <authorList>
            <person name="Hong K.W."/>
            <person name="Chan K.G."/>
            <person name="Chang C.-Y."/>
        </authorList>
    </citation>
    <scope>NUCLEOTIDE SEQUENCE [LARGE SCALE GENOMIC DNA]</scope>
    <source>
        <strain evidence="2 3">ATCC 31532</strain>
    </source>
</reference>
<keyword evidence="1" id="KW-1133">Transmembrane helix</keyword>
<dbReference type="RefSeq" id="WP_043579319.1">
    <property type="nucleotide sequence ID" value="NZ_CP142381.1"/>
</dbReference>
<dbReference type="GeneID" id="89687629"/>
<gene>
    <name evidence="2" type="ORF">KIF53_14895</name>
</gene>
<feature type="transmembrane region" description="Helical" evidence="1">
    <location>
        <begin position="194"/>
        <end position="215"/>
    </location>
</feature>
<dbReference type="Proteomes" id="UP000711178">
    <property type="component" value="Unassembled WGS sequence"/>
</dbReference>